<protein>
    <submittedName>
        <fullName evidence="2">DUF177 domain-containing protein</fullName>
    </submittedName>
</protein>
<name>A0AAP2G162_9BACT</name>
<accession>A0AAP2G162</accession>
<dbReference type="Pfam" id="PF02620">
    <property type="entry name" value="YceD"/>
    <property type="match status" value="1"/>
</dbReference>
<dbReference type="RefSeq" id="WP_213944939.1">
    <property type="nucleotide sequence ID" value="NZ_JAHCMY010000003.1"/>
</dbReference>
<feature type="compositionally biased region" description="Acidic residues" evidence="1">
    <location>
        <begin position="157"/>
        <end position="175"/>
    </location>
</feature>
<gene>
    <name evidence="2" type="ORF">KI659_08695</name>
</gene>
<sequence>MKFFKDYDIEVIKLKEGKHEFSFPVTDEFFKHFEENEIVSKGNLTALVTLSKEANLIDAIFDIKGSVELTCDRSLELFDHPLETTQRVRYKYGPEEAEINEEIFMITRDTPKINVAQLIYEFIILAIPAKKVHPDHVYEMDEDDFEAEGELVYSSGDVEDEPSEQDEESSESEENTDPRWEALKNLKKKD</sequence>
<reference evidence="2 3" key="1">
    <citation type="submission" date="2021-05" db="EMBL/GenBank/DDBJ databases">
        <authorList>
            <person name="Zhang Z.D."/>
            <person name="Osman G."/>
        </authorList>
    </citation>
    <scope>NUCLEOTIDE SEQUENCE [LARGE SCALE GENOMIC DNA]</scope>
    <source>
        <strain evidence="2 3">KCTC 32217</strain>
    </source>
</reference>
<evidence type="ECO:0000256" key="1">
    <source>
        <dbReference type="SAM" id="MobiDB-lite"/>
    </source>
</evidence>
<proteinExistence type="predicted"/>
<dbReference type="Proteomes" id="UP001319104">
    <property type="component" value="Unassembled WGS sequence"/>
</dbReference>
<organism evidence="2 3">
    <name type="scientific">Litoribacter ruber</name>
    <dbReference type="NCBI Taxonomy" id="702568"/>
    <lineage>
        <taxon>Bacteria</taxon>
        <taxon>Pseudomonadati</taxon>
        <taxon>Bacteroidota</taxon>
        <taxon>Cytophagia</taxon>
        <taxon>Cytophagales</taxon>
        <taxon>Cyclobacteriaceae</taxon>
        <taxon>Litoribacter</taxon>
    </lineage>
</organism>
<dbReference type="AlphaFoldDB" id="A0AAP2G162"/>
<dbReference type="EMBL" id="JAHCMY010000003">
    <property type="protein sequence ID" value="MBS9524089.1"/>
    <property type="molecule type" value="Genomic_DNA"/>
</dbReference>
<comment type="caution">
    <text evidence="2">The sequence shown here is derived from an EMBL/GenBank/DDBJ whole genome shotgun (WGS) entry which is preliminary data.</text>
</comment>
<dbReference type="InterPro" id="IPR003772">
    <property type="entry name" value="YceD"/>
</dbReference>
<keyword evidence="3" id="KW-1185">Reference proteome</keyword>
<feature type="region of interest" description="Disordered" evidence="1">
    <location>
        <begin position="148"/>
        <end position="190"/>
    </location>
</feature>
<evidence type="ECO:0000313" key="2">
    <source>
        <dbReference type="EMBL" id="MBS9524089.1"/>
    </source>
</evidence>
<evidence type="ECO:0000313" key="3">
    <source>
        <dbReference type="Proteomes" id="UP001319104"/>
    </source>
</evidence>